<dbReference type="HOGENOM" id="CLU_1501708_0_0_12"/>
<feature type="transmembrane region" description="Helical" evidence="1">
    <location>
        <begin position="142"/>
        <end position="161"/>
    </location>
</feature>
<gene>
    <name evidence="2" type="ordered locus">LEPBI_I0216</name>
</gene>
<dbReference type="BioCyc" id="LBIF456481:LEPBI_RS01060-MONOMER"/>
<proteinExistence type="predicted"/>
<evidence type="ECO:0000313" key="3">
    <source>
        <dbReference type="Proteomes" id="UP000001847"/>
    </source>
</evidence>
<feature type="transmembrane region" description="Helical" evidence="1">
    <location>
        <begin position="111"/>
        <end position="130"/>
    </location>
</feature>
<reference evidence="2 3" key="1">
    <citation type="journal article" date="2008" name="PLoS ONE">
        <title>Genome sequence of the saprophyte Leptospira biflexa provides insights into the evolution of Leptospira and the pathogenesis of leptospirosis.</title>
        <authorList>
            <person name="Picardeau M."/>
            <person name="Bulach D.M."/>
            <person name="Bouchier C."/>
            <person name="Zuerner R.L."/>
            <person name="Zidane N."/>
            <person name="Wilson P.J."/>
            <person name="Creno S."/>
            <person name="Kuczek E.S."/>
            <person name="Bommezzadri S."/>
            <person name="Davis J.C."/>
            <person name="McGrath A."/>
            <person name="Johnson M.J."/>
            <person name="Boursaux-Eude C."/>
            <person name="Seemann T."/>
            <person name="Rouy Z."/>
            <person name="Coppel R.L."/>
            <person name="Rood J.I."/>
            <person name="Lajus A."/>
            <person name="Davies J.K."/>
            <person name="Medigue C."/>
            <person name="Adler B."/>
        </authorList>
    </citation>
    <scope>NUCLEOTIDE SEQUENCE [LARGE SCALE GENOMIC DNA]</scope>
    <source>
        <strain evidence="3">Patoc 1 / ATCC 23582 / Paris</strain>
    </source>
</reference>
<dbReference type="Proteomes" id="UP000001847">
    <property type="component" value="Chromosome I"/>
</dbReference>
<sequence>MLLKHIINLVFKRLKKIFIRFILEEYPIHFETFSLSSKLSIEDLTAIINRTDQKGLLRFGKSNYHIEEIVGTQIKMYRKIDYRNDFQPFIIVNFTMHEEKLFLKIKLRMEYNIFIALAVLITFFFILLLNSIISHKPLKDKIILSSMMILIYGISLLFFRYECRLIQRDLMKLFRGKRS</sequence>
<evidence type="ECO:0000256" key="1">
    <source>
        <dbReference type="SAM" id="Phobius"/>
    </source>
</evidence>
<keyword evidence="1" id="KW-1133">Transmembrane helix</keyword>
<dbReference type="AlphaFoldDB" id="B0SKC0"/>
<keyword evidence="1" id="KW-0812">Transmembrane</keyword>
<dbReference type="STRING" id="456481.LEPBI_I0216"/>
<evidence type="ECO:0000313" key="2">
    <source>
        <dbReference type="EMBL" id="ABZ96361.1"/>
    </source>
</evidence>
<keyword evidence="1" id="KW-0472">Membrane</keyword>
<organism evidence="2 3">
    <name type="scientific">Leptospira biflexa serovar Patoc (strain Patoc 1 / ATCC 23582 / Paris)</name>
    <dbReference type="NCBI Taxonomy" id="456481"/>
    <lineage>
        <taxon>Bacteria</taxon>
        <taxon>Pseudomonadati</taxon>
        <taxon>Spirochaetota</taxon>
        <taxon>Spirochaetia</taxon>
        <taxon>Leptospirales</taxon>
        <taxon>Leptospiraceae</taxon>
        <taxon>Leptospira</taxon>
    </lineage>
</organism>
<keyword evidence="3" id="KW-1185">Reference proteome</keyword>
<accession>B0SKC0</accession>
<name>B0SKC0_LEPBP</name>
<protein>
    <submittedName>
        <fullName evidence="2">Uncharacterized protein</fullName>
    </submittedName>
</protein>
<dbReference type="KEGG" id="lbi:LEPBI_I0216"/>
<dbReference type="EMBL" id="CP000786">
    <property type="protein sequence ID" value="ABZ96361.1"/>
    <property type="molecule type" value="Genomic_DNA"/>
</dbReference>